<proteinExistence type="predicted"/>
<name>A0A2C6KHB2_9APIC</name>
<reference evidence="1 2" key="1">
    <citation type="journal article" date="2017" name="Int. J. Parasitol.">
        <title>The genome of the protozoan parasite Cystoisospora suis and a reverse vaccinology approach to identify vaccine candidates.</title>
        <authorList>
            <person name="Palmieri N."/>
            <person name="Shrestha A."/>
            <person name="Ruttkowski B."/>
            <person name="Beck T."/>
            <person name="Vogl C."/>
            <person name="Tomley F."/>
            <person name="Blake D.P."/>
            <person name="Joachim A."/>
        </authorList>
    </citation>
    <scope>NUCLEOTIDE SEQUENCE [LARGE SCALE GENOMIC DNA]</scope>
    <source>
        <strain evidence="1 2">Wien I</strain>
    </source>
</reference>
<evidence type="ECO:0000313" key="1">
    <source>
        <dbReference type="EMBL" id="PHJ15726.1"/>
    </source>
</evidence>
<keyword evidence="2" id="KW-1185">Reference proteome</keyword>
<organism evidence="1 2">
    <name type="scientific">Cystoisospora suis</name>
    <dbReference type="NCBI Taxonomy" id="483139"/>
    <lineage>
        <taxon>Eukaryota</taxon>
        <taxon>Sar</taxon>
        <taxon>Alveolata</taxon>
        <taxon>Apicomplexa</taxon>
        <taxon>Conoidasida</taxon>
        <taxon>Coccidia</taxon>
        <taxon>Eucoccidiorida</taxon>
        <taxon>Eimeriorina</taxon>
        <taxon>Sarcocystidae</taxon>
        <taxon>Cystoisospora</taxon>
    </lineage>
</organism>
<gene>
    <name evidence="1" type="ORF">CSUI_010463</name>
</gene>
<dbReference type="Proteomes" id="UP000221165">
    <property type="component" value="Unassembled WGS sequence"/>
</dbReference>
<dbReference type="AlphaFoldDB" id="A0A2C6KHB2"/>
<dbReference type="VEuPathDB" id="ToxoDB:CSUI_010463"/>
<evidence type="ECO:0000313" key="2">
    <source>
        <dbReference type="Proteomes" id="UP000221165"/>
    </source>
</evidence>
<sequence>MDCREAPRYVRVHPLVFGLYEERKGVEPLSPTGDRFSSCLRVWAGCNSMSPSLSLPLRLMPLVLLWSGERESAQGRRRVYTQLRVCLSVRVFPGVRARSRRAKRFHEVYSTWVLDLLFFRGVHGRNASSSTRLFVIVGCLHE</sequence>
<comment type="caution">
    <text evidence="1">The sequence shown here is derived from an EMBL/GenBank/DDBJ whole genome shotgun (WGS) entry which is preliminary data.</text>
</comment>
<dbReference type="EMBL" id="MIGC01007496">
    <property type="protein sequence ID" value="PHJ15726.1"/>
    <property type="molecule type" value="Genomic_DNA"/>
</dbReference>
<protein>
    <submittedName>
        <fullName evidence="1">Uncharacterized protein</fullName>
    </submittedName>
</protein>
<dbReference type="GeneID" id="94433777"/>
<dbReference type="RefSeq" id="XP_067917458.1">
    <property type="nucleotide sequence ID" value="XM_068070566.1"/>
</dbReference>
<accession>A0A2C6KHB2</accession>